<dbReference type="CDD" id="cd02440">
    <property type="entry name" value="AdoMet_MTases"/>
    <property type="match status" value="1"/>
</dbReference>
<dbReference type="InterPro" id="IPR029063">
    <property type="entry name" value="SAM-dependent_MTases_sf"/>
</dbReference>
<dbReference type="EMBL" id="POTW01000093">
    <property type="protein sequence ID" value="PZF80308.1"/>
    <property type="molecule type" value="Genomic_DNA"/>
</dbReference>
<dbReference type="GO" id="GO:0008168">
    <property type="term" value="F:methyltransferase activity"/>
    <property type="evidence" value="ECO:0007669"/>
    <property type="project" value="UniProtKB-KW"/>
</dbReference>
<dbReference type="AlphaFoldDB" id="A0A2W2BJ18"/>
<dbReference type="SUPFAM" id="SSF53335">
    <property type="entry name" value="S-adenosyl-L-methionine-dependent methyltransferases"/>
    <property type="match status" value="1"/>
</dbReference>
<dbReference type="PANTHER" id="PTHR18895:SF74">
    <property type="entry name" value="MTRF1L RELEASE FACTOR GLUTAMINE METHYLTRANSFERASE"/>
    <property type="match status" value="1"/>
</dbReference>
<comment type="caution">
    <text evidence="1">The sequence shown here is derived from an EMBL/GenBank/DDBJ whole genome shotgun (WGS) entry which is preliminary data.</text>
</comment>
<dbReference type="InterPro" id="IPR050320">
    <property type="entry name" value="N5-glutamine_MTase"/>
</dbReference>
<dbReference type="GO" id="GO:0003676">
    <property type="term" value="F:nucleic acid binding"/>
    <property type="evidence" value="ECO:0007669"/>
    <property type="project" value="InterPro"/>
</dbReference>
<dbReference type="Pfam" id="PF03602">
    <property type="entry name" value="Cons_hypoth95"/>
    <property type="match status" value="1"/>
</dbReference>
<dbReference type="Gene3D" id="3.40.50.150">
    <property type="entry name" value="Vaccinia Virus protein VP39"/>
    <property type="match status" value="1"/>
</dbReference>
<dbReference type="GO" id="GO:0032259">
    <property type="term" value="P:methylation"/>
    <property type="evidence" value="ECO:0007669"/>
    <property type="project" value="UniProtKB-KW"/>
</dbReference>
<dbReference type="InterPro" id="IPR002052">
    <property type="entry name" value="DNA_methylase_N6_adenine_CS"/>
</dbReference>
<accession>A0A2W2BJ18</accession>
<evidence type="ECO:0000313" key="2">
    <source>
        <dbReference type="Proteomes" id="UP000248764"/>
    </source>
</evidence>
<reference evidence="1 2" key="1">
    <citation type="submission" date="2018-01" db="EMBL/GenBank/DDBJ databases">
        <title>Draft genome sequence of Jiangella sp. GTF31.</title>
        <authorList>
            <person name="Sahin N."/>
            <person name="Ay H."/>
            <person name="Saygin H."/>
        </authorList>
    </citation>
    <scope>NUCLEOTIDE SEQUENCE [LARGE SCALE GENOMIC DNA]</scope>
    <source>
        <strain evidence="1 2">GTF31</strain>
    </source>
</reference>
<dbReference type="PROSITE" id="PS00092">
    <property type="entry name" value="N6_MTASE"/>
    <property type="match status" value="1"/>
</dbReference>
<proteinExistence type="predicted"/>
<dbReference type="Proteomes" id="UP000248764">
    <property type="component" value="Unassembled WGS sequence"/>
</dbReference>
<gene>
    <name evidence="1" type="ORF">C1I92_26850</name>
</gene>
<organism evidence="1 2">
    <name type="scientific">Jiangella anatolica</name>
    <dbReference type="NCBI Taxonomy" id="2670374"/>
    <lineage>
        <taxon>Bacteria</taxon>
        <taxon>Bacillati</taxon>
        <taxon>Actinomycetota</taxon>
        <taxon>Actinomycetes</taxon>
        <taxon>Jiangellales</taxon>
        <taxon>Jiangellaceae</taxon>
        <taxon>Jiangella</taxon>
    </lineage>
</organism>
<keyword evidence="1" id="KW-0808">Transferase</keyword>
<keyword evidence="1" id="KW-0489">Methyltransferase</keyword>
<protein>
    <submittedName>
        <fullName evidence="1">Methyltransferase</fullName>
    </submittedName>
</protein>
<evidence type="ECO:0000313" key="1">
    <source>
        <dbReference type="EMBL" id="PZF80308.1"/>
    </source>
</evidence>
<sequence>MVFGSLSIAFDATVLRPRPWTVHQARWAAELIRAAPPGPVLELCAGAGQIGLLAVAGSDRHLVQVDADPAACRFAGVNAARSGRSRRGRVEVRRAGVDDALRPGERFALILADPPWVPSDAVGRFPDDPVHAIDGGPDGLDVMRRCLTVIGRHLAPGGSAVVQLGTPRQALTVGADSGPLRLQALRSYRPRGVLALLGGRDG</sequence>
<name>A0A2W2BJ18_9ACTN</name>
<dbReference type="PANTHER" id="PTHR18895">
    <property type="entry name" value="HEMK METHYLTRANSFERASE"/>
    <property type="match status" value="1"/>
</dbReference>
<keyword evidence="2" id="KW-1185">Reference proteome</keyword>